<dbReference type="Proteomes" id="UP000198211">
    <property type="component" value="Unassembled WGS sequence"/>
</dbReference>
<dbReference type="OrthoDB" id="124878at2759"/>
<dbReference type="EMBL" id="NBNE01009874">
    <property type="protein sequence ID" value="OWY97986.1"/>
    <property type="molecule type" value="Genomic_DNA"/>
</dbReference>
<name>A0A225UZH1_9STRA</name>
<evidence type="ECO:0000313" key="2">
    <source>
        <dbReference type="Proteomes" id="UP000198211"/>
    </source>
</evidence>
<sequence>MIWYVHILSRLDQEFGCIWMGIFPVVHASKIKPVKIFPARPVARLEEPDGDRVDFDEALLSEASWIQDRDPDEYEVDQIFDI</sequence>
<gene>
    <name evidence="1" type="ORF">PHMEG_00031360</name>
</gene>
<accession>A0A225UZH1</accession>
<protein>
    <recommendedName>
        <fullName evidence="3">Reverse transcriptase</fullName>
    </recommendedName>
</protein>
<proteinExistence type="predicted"/>
<comment type="caution">
    <text evidence="1">The sequence shown here is derived from an EMBL/GenBank/DDBJ whole genome shotgun (WGS) entry which is preliminary data.</text>
</comment>
<organism evidence="1 2">
    <name type="scientific">Phytophthora megakarya</name>
    <dbReference type="NCBI Taxonomy" id="4795"/>
    <lineage>
        <taxon>Eukaryota</taxon>
        <taxon>Sar</taxon>
        <taxon>Stramenopiles</taxon>
        <taxon>Oomycota</taxon>
        <taxon>Peronosporomycetes</taxon>
        <taxon>Peronosporales</taxon>
        <taxon>Peronosporaceae</taxon>
        <taxon>Phytophthora</taxon>
    </lineage>
</organism>
<evidence type="ECO:0008006" key="3">
    <source>
        <dbReference type="Google" id="ProtNLM"/>
    </source>
</evidence>
<reference evidence="2" key="1">
    <citation type="submission" date="2017-03" db="EMBL/GenBank/DDBJ databases">
        <title>Phytopthora megakarya and P. palmivora, two closely related causual agents of cacao black pod achieved similar genome size and gene model numbers by different mechanisms.</title>
        <authorList>
            <person name="Ali S."/>
            <person name="Shao J."/>
            <person name="Larry D.J."/>
            <person name="Kronmiller B."/>
            <person name="Shen D."/>
            <person name="Strem M.D."/>
            <person name="Melnick R.L."/>
            <person name="Guiltinan M.J."/>
            <person name="Tyler B.M."/>
            <person name="Meinhardt L.W."/>
            <person name="Bailey B.A."/>
        </authorList>
    </citation>
    <scope>NUCLEOTIDE SEQUENCE [LARGE SCALE GENOMIC DNA]</scope>
    <source>
        <strain evidence="2">zdho120</strain>
    </source>
</reference>
<dbReference type="AlphaFoldDB" id="A0A225UZH1"/>
<evidence type="ECO:0000313" key="1">
    <source>
        <dbReference type="EMBL" id="OWY97986.1"/>
    </source>
</evidence>
<keyword evidence="2" id="KW-1185">Reference proteome</keyword>